<dbReference type="Pfam" id="PF00107">
    <property type="entry name" value="ADH_zinc_N"/>
    <property type="match status" value="1"/>
</dbReference>
<dbReference type="SUPFAM" id="SSF51735">
    <property type="entry name" value="NAD(P)-binding Rossmann-fold domains"/>
    <property type="match status" value="1"/>
</dbReference>
<dbReference type="GO" id="GO:0008270">
    <property type="term" value="F:zinc ion binding"/>
    <property type="evidence" value="ECO:0007669"/>
    <property type="project" value="InterPro"/>
</dbReference>
<dbReference type="PANTHER" id="PTHR43401">
    <property type="entry name" value="L-THREONINE 3-DEHYDROGENASE"/>
    <property type="match status" value="1"/>
</dbReference>
<keyword evidence="1 4" id="KW-0479">Metal-binding</keyword>
<dbReference type="InterPro" id="IPR002328">
    <property type="entry name" value="ADH_Zn_CS"/>
</dbReference>
<dbReference type="EMBL" id="SSNT01000014">
    <property type="protein sequence ID" value="THF77682.1"/>
    <property type="molecule type" value="Genomic_DNA"/>
</dbReference>
<organism evidence="6 7">
    <name type="scientific">Metabacillus sediminilitoris</name>
    <dbReference type="NCBI Taxonomy" id="2567941"/>
    <lineage>
        <taxon>Bacteria</taxon>
        <taxon>Bacillati</taxon>
        <taxon>Bacillota</taxon>
        <taxon>Bacilli</taxon>
        <taxon>Bacillales</taxon>
        <taxon>Bacillaceae</taxon>
        <taxon>Metabacillus</taxon>
    </lineage>
</organism>
<dbReference type="Proteomes" id="UP000310334">
    <property type="component" value="Unassembled WGS sequence"/>
</dbReference>
<dbReference type="Gene3D" id="3.90.180.10">
    <property type="entry name" value="Medium-chain alcohol dehydrogenases, catalytic domain"/>
    <property type="match status" value="1"/>
</dbReference>
<dbReference type="SUPFAM" id="SSF50129">
    <property type="entry name" value="GroES-like"/>
    <property type="match status" value="1"/>
</dbReference>
<comment type="caution">
    <text evidence="6">The sequence shown here is derived from an EMBL/GenBank/DDBJ whole genome shotgun (WGS) entry which is preliminary data.</text>
</comment>
<name>A0A4S4BT58_9BACI</name>
<evidence type="ECO:0000313" key="7">
    <source>
        <dbReference type="Proteomes" id="UP000310334"/>
    </source>
</evidence>
<dbReference type="InterPro" id="IPR011032">
    <property type="entry name" value="GroES-like_sf"/>
</dbReference>
<dbReference type="InterPro" id="IPR013154">
    <property type="entry name" value="ADH-like_N"/>
</dbReference>
<dbReference type="OrthoDB" id="9806940at2"/>
<dbReference type="PROSITE" id="PS00059">
    <property type="entry name" value="ADH_ZINC"/>
    <property type="match status" value="1"/>
</dbReference>
<keyword evidence="2 4" id="KW-0862">Zinc</keyword>
<evidence type="ECO:0000256" key="3">
    <source>
        <dbReference type="ARBA" id="ARBA00023002"/>
    </source>
</evidence>
<dbReference type="CDD" id="cd08260">
    <property type="entry name" value="Zn_ADH6"/>
    <property type="match status" value="1"/>
</dbReference>
<dbReference type="SMART" id="SM00829">
    <property type="entry name" value="PKS_ER"/>
    <property type="match status" value="1"/>
</dbReference>
<keyword evidence="3" id="KW-0560">Oxidoreductase</keyword>
<dbReference type="InterPro" id="IPR013149">
    <property type="entry name" value="ADH-like_C"/>
</dbReference>
<evidence type="ECO:0000256" key="2">
    <source>
        <dbReference type="ARBA" id="ARBA00022833"/>
    </source>
</evidence>
<reference evidence="6 7" key="1">
    <citation type="submission" date="2019-04" db="EMBL/GenBank/DDBJ databases">
        <title>Bacillus sediminilitoris sp. nov., isolated from a tidal flat sediment on the East China Sea.</title>
        <authorList>
            <person name="Wei Y."/>
            <person name="Mao H."/>
            <person name="Fang J."/>
        </authorList>
    </citation>
    <scope>NUCLEOTIDE SEQUENCE [LARGE SCALE GENOMIC DNA]</scope>
    <source>
        <strain evidence="6 7">DSL-17</strain>
    </source>
</reference>
<sequence>MKALVLTEFGKKMEVQEVSRPMLTDTGVVIRVEANGICRSDWHFMMGDWDWIGLQVRLPHVFGHEFSGVVEEVGSQVTKFKKGDRVVVPHAHGEGTCEYCLTGHSNICDHGSVAGTTYWGGYGRYVNVPDADRNAVHLPDSVSFEAGAALGCRFMTAFHGLVDQAKVKPGEWVAIHGSGGLGLSLAHIAKAIGAKVIAVDINDEALKLAKEFGADITINSKEKDAVQEIINITNGGAHVAVDALGIAITCQNAINSLRKRGRHLQLGLTSKDEKGKVELPIDLIVVKELEVIGSSNMPVSRFPDMMRMVESGMIQPDKMITKTVGLEEAADILYDMAEFKTPGITVLNRW</sequence>
<dbReference type="InterPro" id="IPR020843">
    <property type="entry name" value="ER"/>
</dbReference>
<evidence type="ECO:0000313" key="6">
    <source>
        <dbReference type="EMBL" id="THF77682.1"/>
    </source>
</evidence>
<evidence type="ECO:0000256" key="1">
    <source>
        <dbReference type="ARBA" id="ARBA00022723"/>
    </source>
</evidence>
<feature type="domain" description="Enoyl reductase (ER)" evidence="5">
    <location>
        <begin position="10"/>
        <end position="347"/>
    </location>
</feature>
<dbReference type="InterPro" id="IPR050129">
    <property type="entry name" value="Zn_alcohol_dh"/>
</dbReference>
<dbReference type="AlphaFoldDB" id="A0A4S4BT58"/>
<evidence type="ECO:0000256" key="4">
    <source>
        <dbReference type="RuleBase" id="RU361277"/>
    </source>
</evidence>
<comment type="cofactor">
    <cofactor evidence="4">
        <name>Zn(2+)</name>
        <dbReference type="ChEBI" id="CHEBI:29105"/>
    </cofactor>
</comment>
<comment type="similarity">
    <text evidence="4">Belongs to the zinc-containing alcohol dehydrogenase family.</text>
</comment>
<dbReference type="Pfam" id="PF08240">
    <property type="entry name" value="ADH_N"/>
    <property type="match status" value="1"/>
</dbReference>
<proteinExistence type="inferred from homology"/>
<evidence type="ECO:0000259" key="5">
    <source>
        <dbReference type="SMART" id="SM00829"/>
    </source>
</evidence>
<dbReference type="GO" id="GO:0016491">
    <property type="term" value="F:oxidoreductase activity"/>
    <property type="evidence" value="ECO:0007669"/>
    <property type="project" value="UniProtKB-KW"/>
</dbReference>
<gene>
    <name evidence="6" type="ORF">E6W99_18470</name>
</gene>
<dbReference type="RefSeq" id="WP_136356543.1">
    <property type="nucleotide sequence ID" value="NZ_CP046266.1"/>
</dbReference>
<keyword evidence="7" id="KW-1185">Reference proteome</keyword>
<dbReference type="PANTHER" id="PTHR43401:SF5">
    <property type="entry name" value="ALCOHOL DEHYDROGENASE-RELATED"/>
    <property type="match status" value="1"/>
</dbReference>
<protein>
    <submittedName>
        <fullName evidence="6">Alcohol dehydrogenase</fullName>
    </submittedName>
</protein>
<accession>A0A4S4BT58</accession>
<dbReference type="InterPro" id="IPR036291">
    <property type="entry name" value="NAD(P)-bd_dom_sf"/>
</dbReference>